<dbReference type="Pfam" id="PF14329">
    <property type="entry name" value="DUF4386"/>
    <property type="match status" value="1"/>
</dbReference>
<proteinExistence type="predicted"/>
<keyword evidence="1" id="KW-1133">Transmembrane helix</keyword>
<feature type="transmembrane region" description="Helical" evidence="1">
    <location>
        <begin position="73"/>
        <end position="98"/>
    </location>
</feature>
<evidence type="ECO:0008006" key="4">
    <source>
        <dbReference type="Google" id="ProtNLM"/>
    </source>
</evidence>
<feature type="transmembrane region" description="Helical" evidence="1">
    <location>
        <begin position="203"/>
        <end position="225"/>
    </location>
</feature>
<protein>
    <recommendedName>
        <fullName evidence="4">DUF4386 domain-containing protein</fullName>
    </recommendedName>
</protein>
<sequence length="241" mass="25880">MISSFERSPQFYVRLGGLLYLLIIGLGLFGELMVRGSLVVPADAAATAFNIAASPTLWGLGIVGDLTMQSLDIPMIVLFYMLFKRVSVGLNLAATFFNLIQTAMLVANKLLLVIPLLLLSGAAATSVFSSEQLAAWSSLAIGLHGYGFGIGLIFFAFACWLRGYLIIKSGLFPAFIGVMLALAGVCYLINSVVLLLAPDLASLLFPWIMLPVLVGELALSLWMIIKGVNMQKWDTSAQVPS</sequence>
<dbReference type="EMBL" id="JAVDWR010000011">
    <property type="protein sequence ID" value="MDR7122007.1"/>
    <property type="molecule type" value="Genomic_DNA"/>
</dbReference>
<accession>A0ABU1W228</accession>
<keyword evidence="1" id="KW-0472">Membrane</keyword>
<evidence type="ECO:0000313" key="3">
    <source>
        <dbReference type="Proteomes" id="UP001257909"/>
    </source>
</evidence>
<comment type="caution">
    <text evidence="2">The sequence shown here is derived from an EMBL/GenBank/DDBJ whole genome shotgun (WGS) entry which is preliminary data.</text>
</comment>
<feature type="transmembrane region" description="Helical" evidence="1">
    <location>
        <begin position="110"/>
        <end position="128"/>
    </location>
</feature>
<evidence type="ECO:0000256" key="1">
    <source>
        <dbReference type="SAM" id="Phobius"/>
    </source>
</evidence>
<gene>
    <name evidence="2" type="ORF">J2W69_002964</name>
</gene>
<dbReference type="InterPro" id="IPR025495">
    <property type="entry name" value="DUF4386"/>
</dbReference>
<evidence type="ECO:0000313" key="2">
    <source>
        <dbReference type="EMBL" id="MDR7122007.1"/>
    </source>
</evidence>
<dbReference type="Proteomes" id="UP001257909">
    <property type="component" value="Unassembled WGS sequence"/>
</dbReference>
<keyword evidence="1" id="KW-0812">Transmembrane</keyword>
<reference evidence="2 3" key="1">
    <citation type="submission" date="2023-07" db="EMBL/GenBank/DDBJ databases">
        <title>Sorghum-associated microbial communities from plants grown in Nebraska, USA.</title>
        <authorList>
            <person name="Schachtman D."/>
        </authorList>
    </citation>
    <scope>NUCLEOTIDE SEQUENCE [LARGE SCALE GENOMIC DNA]</scope>
    <source>
        <strain evidence="2 3">4138</strain>
    </source>
</reference>
<feature type="transmembrane region" description="Helical" evidence="1">
    <location>
        <begin position="134"/>
        <end position="160"/>
    </location>
</feature>
<feature type="transmembrane region" description="Helical" evidence="1">
    <location>
        <begin position="12"/>
        <end position="30"/>
    </location>
</feature>
<keyword evidence="3" id="KW-1185">Reference proteome</keyword>
<organism evidence="2 3">
    <name type="scientific">Rheinheimera soli</name>
    <dbReference type="NCBI Taxonomy" id="443616"/>
    <lineage>
        <taxon>Bacteria</taxon>
        <taxon>Pseudomonadati</taxon>
        <taxon>Pseudomonadota</taxon>
        <taxon>Gammaproteobacteria</taxon>
        <taxon>Chromatiales</taxon>
        <taxon>Chromatiaceae</taxon>
        <taxon>Rheinheimera</taxon>
    </lineage>
</organism>
<name>A0ABU1W228_9GAMM</name>
<dbReference type="RefSeq" id="WP_310279825.1">
    <property type="nucleotide sequence ID" value="NZ_JAVDWR010000011.1"/>
</dbReference>
<feature type="transmembrane region" description="Helical" evidence="1">
    <location>
        <begin position="172"/>
        <end position="197"/>
    </location>
</feature>